<accession>A0A811NEI0</accession>
<dbReference type="Proteomes" id="UP000604825">
    <property type="component" value="Unassembled WGS sequence"/>
</dbReference>
<name>A0A811NEI0_9POAL</name>
<organism evidence="2 3">
    <name type="scientific">Miscanthus lutarioriparius</name>
    <dbReference type="NCBI Taxonomy" id="422564"/>
    <lineage>
        <taxon>Eukaryota</taxon>
        <taxon>Viridiplantae</taxon>
        <taxon>Streptophyta</taxon>
        <taxon>Embryophyta</taxon>
        <taxon>Tracheophyta</taxon>
        <taxon>Spermatophyta</taxon>
        <taxon>Magnoliopsida</taxon>
        <taxon>Liliopsida</taxon>
        <taxon>Poales</taxon>
        <taxon>Poaceae</taxon>
        <taxon>PACMAD clade</taxon>
        <taxon>Panicoideae</taxon>
        <taxon>Andropogonodae</taxon>
        <taxon>Andropogoneae</taxon>
        <taxon>Saccharinae</taxon>
        <taxon>Miscanthus</taxon>
    </lineage>
</organism>
<dbReference type="GO" id="GO:0030598">
    <property type="term" value="F:rRNA N-glycosylase activity"/>
    <property type="evidence" value="ECO:0007669"/>
    <property type="project" value="UniProtKB-EC"/>
</dbReference>
<dbReference type="Pfam" id="PF00161">
    <property type="entry name" value="RIP"/>
    <property type="match status" value="1"/>
</dbReference>
<dbReference type="SUPFAM" id="SSF56371">
    <property type="entry name" value="Ribosome inactivating proteins (RIP)"/>
    <property type="match status" value="1"/>
</dbReference>
<keyword evidence="1" id="KW-0611">Plant defense</keyword>
<comment type="catalytic activity">
    <reaction evidence="1">
        <text>Endohydrolysis of the N-glycosidic bond at one specific adenosine on the 28S rRNA.</text>
        <dbReference type="EC" id="3.2.2.22"/>
    </reaction>
</comment>
<dbReference type="EC" id="3.2.2.22" evidence="1"/>
<gene>
    <name evidence="2" type="ORF">NCGR_LOCUS14189</name>
</gene>
<comment type="similarity">
    <text evidence="1">Belongs to the ribosome-inactivating protein family.</text>
</comment>
<dbReference type="InterPro" id="IPR036041">
    <property type="entry name" value="Ribosome-inact_prot_sf"/>
</dbReference>
<dbReference type="GO" id="GO:0006952">
    <property type="term" value="P:defense response"/>
    <property type="evidence" value="ECO:0007669"/>
    <property type="project" value="UniProtKB-KW"/>
</dbReference>
<dbReference type="GO" id="GO:0017148">
    <property type="term" value="P:negative regulation of translation"/>
    <property type="evidence" value="ECO:0007669"/>
    <property type="project" value="UniProtKB-KW"/>
</dbReference>
<protein>
    <recommendedName>
        <fullName evidence="1">rRNA N-glycosylase</fullName>
        <ecNumber evidence="1">3.2.2.22</ecNumber>
    </recommendedName>
</protein>
<evidence type="ECO:0000256" key="1">
    <source>
        <dbReference type="RuleBase" id="RU004915"/>
    </source>
</evidence>
<sequence>MAPNKGKQKVEEVDTGILDDIPTPITTFDMRKPKKFAKRYKKCVEDIRAAMDKDTTVKFTFVMAGGNEVVVPVTPDDKTRQGTCVIRLIDGTKNLDLVADKYQSWFRGIVTSGGQIYEVDEKLPKIMKKSMSLYTSGIYPKLIDCDLPDLEVGYQQFLNAFHTLAGYRGDVKDSKQVKEAIAILLIIFFEGPRLLPVEEWMEDLLRRCSSGKVGKIFEKLISDWCNDC</sequence>
<proteinExistence type="inferred from homology"/>
<dbReference type="AlphaFoldDB" id="A0A811NEI0"/>
<dbReference type="GO" id="GO:0090729">
    <property type="term" value="F:toxin activity"/>
    <property type="evidence" value="ECO:0007669"/>
    <property type="project" value="UniProtKB-KW"/>
</dbReference>
<dbReference type="InterPro" id="IPR001574">
    <property type="entry name" value="Ribosome_inactivat_prot"/>
</dbReference>
<dbReference type="InterPro" id="IPR016138">
    <property type="entry name" value="Ribosome_inactivat_prot_sub1"/>
</dbReference>
<dbReference type="OrthoDB" id="10629756at2759"/>
<dbReference type="EMBL" id="CAJGYO010000003">
    <property type="protein sequence ID" value="CAD6220757.1"/>
    <property type="molecule type" value="Genomic_DNA"/>
</dbReference>
<evidence type="ECO:0000313" key="3">
    <source>
        <dbReference type="Proteomes" id="UP000604825"/>
    </source>
</evidence>
<keyword evidence="3" id="KW-1185">Reference proteome</keyword>
<reference evidence="2" key="1">
    <citation type="submission" date="2020-10" db="EMBL/GenBank/DDBJ databases">
        <authorList>
            <person name="Han B."/>
            <person name="Lu T."/>
            <person name="Zhao Q."/>
            <person name="Huang X."/>
            <person name="Zhao Y."/>
        </authorList>
    </citation>
    <scope>NUCLEOTIDE SEQUENCE</scope>
</reference>
<keyword evidence="1" id="KW-0800">Toxin</keyword>
<keyword evidence="1" id="KW-0378">Hydrolase</keyword>
<comment type="caution">
    <text evidence="2">The sequence shown here is derived from an EMBL/GenBank/DDBJ whole genome shotgun (WGS) entry which is preliminary data.</text>
</comment>
<keyword evidence="1" id="KW-0652">Protein synthesis inhibitor</keyword>
<dbReference type="Gene3D" id="3.40.420.10">
    <property type="entry name" value="Ricin (A subunit), domain 1"/>
    <property type="match status" value="1"/>
</dbReference>
<evidence type="ECO:0000313" key="2">
    <source>
        <dbReference type="EMBL" id="CAD6220757.1"/>
    </source>
</evidence>